<gene>
    <name evidence="1" type="ORF">Bfra_004882</name>
</gene>
<dbReference type="GeneID" id="59258965"/>
<dbReference type="Proteomes" id="UP000531561">
    <property type="component" value="Unassembled WGS sequence"/>
</dbReference>
<proteinExistence type="predicted"/>
<evidence type="ECO:0000313" key="1">
    <source>
        <dbReference type="EMBL" id="KAF5873422.1"/>
    </source>
</evidence>
<dbReference type="AlphaFoldDB" id="A0A8H6EIF1"/>
<reference evidence="1 2" key="1">
    <citation type="journal article" date="2020" name="Phytopathology">
        <title>A high-quality genome resource of Botrytis fragariae, a new and rapidly spreading fungal pathogen causing strawberry gray mold in the U.S.A.</title>
        <authorList>
            <person name="Wu Y."/>
            <person name="Saski C.A."/>
            <person name="Schnabel G."/>
            <person name="Xiao S."/>
            <person name="Hu M."/>
        </authorList>
    </citation>
    <scope>NUCLEOTIDE SEQUENCE [LARGE SCALE GENOMIC DNA]</scope>
    <source>
        <strain evidence="1 2">BVB16</strain>
    </source>
</reference>
<protein>
    <submittedName>
        <fullName evidence="1">Uncharacterized protein</fullName>
    </submittedName>
</protein>
<name>A0A8H6EIF1_9HELO</name>
<accession>A0A8H6EIF1</accession>
<evidence type="ECO:0000313" key="2">
    <source>
        <dbReference type="Proteomes" id="UP000531561"/>
    </source>
</evidence>
<dbReference type="RefSeq" id="XP_037192368.1">
    <property type="nucleotide sequence ID" value="XM_037335273.1"/>
</dbReference>
<keyword evidence="2" id="KW-1185">Reference proteome</keyword>
<sequence>MNMNMNINININRIANNMRMASIPDPTNRHRTSGFIGNSMSVQPITYVPNSHRLITIHPRNIVQKPSEDCLQLTE</sequence>
<dbReference type="EMBL" id="JABFCT010000008">
    <property type="protein sequence ID" value="KAF5873422.1"/>
    <property type="molecule type" value="Genomic_DNA"/>
</dbReference>
<comment type="caution">
    <text evidence="1">The sequence shown here is derived from an EMBL/GenBank/DDBJ whole genome shotgun (WGS) entry which is preliminary data.</text>
</comment>
<organism evidence="1 2">
    <name type="scientific">Botrytis fragariae</name>
    <dbReference type="NCBI Taxonomy" id="1964551"/>
    <lineage>
        <taxon>Eukaryota</taxon>
        <taxon>Fungi</taxon>
        <taxon>Dikarya</taxon>
        <taxon>Ascomycota</taxon>
        <taxon>Pezizomycotina</taxon>
        <taxon>Leotiomycetes</taxon>
        <taxon>Helotiales</taxon>
        <taxon>Sclerotiniaceae</taxon>
        <taxon>Botrytis</taxon>
    </lineage>
</organism>